<sequence>MALNIAGVCPACQAGGVTFSWTQCFNRSALTRCRKCDKALESRLSLATYLLMVVYLQVWTVGGALALLAAVLGGAWLWACAILAAFYVCVAAPARWLRTLDVRLYNPLAL</sequence>
<gene>
    <name evidence="2" type="ORF">C1707_02315</name>
    <name evidence="3" type="ORF">CFHF_03855</name>
</gene>
<evidence type="ECO:0000313" key="4">
    <source>
        <dbReference type="Proteomes" id="UP000234483"/>
    </source>
</evidence>
<dbReference type="Proteomes" id="UP000281192">
    <property type="component" value="Chromosome"/>
</dbReference>
<dbReference type="RefSeq" id="WP_101711710.1">
    <property type="nucleotide sequence ID" value="NZ_CP026100.1"/>
</dbReference>
<dbReference type="Proteomes" id="UP000234483">
    <property type="component" value="Unassembled WGS sequence"/>
</dbReference>
<evidence type="ECO:0000313" key="5">
    <source>
        <dbReference type="Proteomes" id="UP000281192"/>
    </source>
</evidence>
<evidence type="ECO:0008006" key="6">
    <source>
        <dbReference type="Google" id="ProtNLM"/>
    </source>
</evidence>
<feature type="transmembrane region" description="Helical" evidence="1">
    <location>
        <begin position="44"/>
        <end position="69"/>
    </location>
</feature>
<dbReference type="AlphaFoldDB" id="A0A2N5CZD7"/>
<dbReference type="EMBL" id="PJRQ01000008">
    <property type="protein sequence ID" value="PLR19152.1"/>
    <property type="molecule type" value="Genomic_DNA"/>
</dbReference>
<evidence type="ECO:0000313" key="2">
    <source>
        <dbReference type="EMBL" id="AYV45168.1"/>
    </source>
</evidence>
<reference evidence="2 5" key="2">
    <citation type="submission" date="2018-01" db="EMBL/GenBank/DDBJ databases">
        <title>Complete genome sequence of Caulobacter flavus RHGG3.</title>
        <authorList>
            <person name="Yang E."/>
        </authorList>
    </citation>
    <scope>NUCLEOTIDE SEQUENCE [LARGE SCALE GENOMIC DNA]</scope>
    <source>
        <strain evidence="2 5">RHGG3</strain>
    </source>
</reference>
<name>A0A2N5CZD7_9CAUL</name>
<dbReference type="EMBL" id="CP026100">
    <property type="protein sequence ID" value="AYV45168.1"/>
    <property type="molecule type" value="Genomic_DNA"/>
</dbReference>
<keyword evidence="5" id="KW-1185">Reference proteome</keyword>
<evidence type="ECO:0000256" key="1">
    <source>
        <dbReference type="SAM" id="Phobius"/>
    </source>
</evidence>
<feature type="transmembrane region" description="Helical" evidence="1">
    <location>
        <begin position="75"/>
        <end position="97"/>
    </location>
</feature>
<protein>
    <recommendedName>
        <fullName evidence="6">DUF983 domain-containing protein</fullName>
    </recommendedName>
</protein>
<reference evidence="3 4" key="1">
    <citation type="submission" date="2017-12" db="EMBL/GenBank/DDBJ databases">
        <title>The genome sequence of Caulobacter flavus CGMCC1 15093.</title>
        <authorList>
            <person name="Gao J."/>
            <person name="Mao X."/>
            <person name="Sun J."/>
        </authorList>
    </citation>
    <scope>NUCLEOTIDE SEQUENCE [LARGE SCALE GENOMIC DNA]</scope>
    <source>
        <strain evidence="3 4">CGMCC1 15093</strain>
    </source>
</reference>
<proteinExistence type="predicted"/>
<keyword evidence="1" id="KW-1133">Transmembrane helix</keyword>
<accession>A0A2N5CZD7</accession>
<dbReference type="KEGG" id="cfh:C1707_02315"/>
<keyword evidence="1" id="KW-0472">Membrane</keyword>
<evidence type="ECO:0000313" key="3">
    <source>
        <dbReference type="EMBL" id="PLR19152.1"/>
    </source>
</evidence>
<keyword evidence="1" id="KW-0812">Transmembrane</keyword>
<organism evidence="3 4">
    <name type="scientific">Caulobacter flavus</name>
    <dbReference type="NCBI Taxonomy" id="1679497"/>
    <lineage>
        <taxon>Bacteria</taxon>
        <taxon>Pseudomonadati</taxon>
        <taxon>Pseudomonadota</taxon>
        <taxon>Alphaproteobacteria</taxon>
        <taxon>Caulobacterales</taxon>
        <taxon>Caulobacteraceae</taxon>
        <taxon>Caulobacter</taxon>
    </lineage>
</organism>